<organism evidence="4 5">
    <name type="scientific">Candidatus Dojkabacteria bacterium</name>
    <dbReference type="NCBI Taxonomy" id="2099670"/>
    <lineage>
        <taxon>Bacteria</taxon>
        <taxon>Candidatus Dojkabacteria</taxon>
    </lineage>
</organism>
<dbReference type="InterPro" id="IPR012334">
    <property type="entry name" value="Pectin_lyas_fold"/>
</dbReference>
<feature type="domain" description="DUF11" evidence="2">
    <location>
        <begin position="856"/>
        <end position="984"/>
    </location>
</feature>
<name>A0A955L5Y5_9BACT</name>
<dbReference type="InterPro" id="IPR007742">
    <property type="entry name" value="NosD_dom"/>
</dbReference>
<dbReference type="Pfam" id="PF01345">
    <property type="entry name" value="DUF11"/>
    <property type="match status" value="1"/>
</dbReference>
<feature type="transmembrane region" description="Helical" evidence="1">
    <location>
        <begin position="1568"/>
        <end position="1598"/>
    </location>
</feature>
<dbReference type="InterPro" id="IPR015915">
    <property type="entry name" value="Kelch-typ_b-propeller"/>
</dbReference>
<dbReference type="Gene3D" id="2.120.10.80">
    <property type="entry name" value="Kelch-type beta propeller"/>
    <property type="match status" value="1"/>
</dbReference>
<accession>A0A955L5Y5</accession>
<keyword evidence="1" id="KW-1133">Transmembrane helix</keyword>
<dbReference type="EMBL" id="JAGQLK010000052">
    <property type="protein sequence ID" value="MCA9383311.1"/>
    <property type="molecule type" value="Genomic_DNA"/>
</dbReference>
<dbReference type="InterPro" id="IPR011050">
    <property type="entry name" value="Pectin_lyase_fold/virulence"/>
</dbReference>
<keyword evidence="1" id="KW-0812">Transmembrane</keyword>
<dbReference type="SMART" id="SM00710">
    <property type="entry name" value="PbH1"/>
    <property type="match status" value="7"/>
</dbReference>
<feature type="transmembrane region" description="Helical" evidence="1">
    <location>
        <begin position="1730"/>
        <end position="1747"/>
    </location>
</feature>
<dbReference type="Proteomes" id="UP000783287">
    <property type="component" value="Unassembled WGS sequence"/>
</dbReference>
<keyword evidence="1" id="KW-0472">Membrane</keyword>
<dbReference type="InterPro" id="IPR006626">
    <property type="entry name" value="PbH1"/>
</dbReference>
<evidence type="ECO:0000256" key="1">
    <source>
        <dbReference type="SAM" id="Phobius"/>
    </source>
</evidence>
<dbReference type="Pfam" id="PF05048">
    <property type="entry name" value="NosD"/>
    <property type="match status" value="1"/>
</dbReference>
<reference evidence="4" key="2">
    <citation type="journal article" date="2021" name="Microbiome">
        <title>Successional dynamics and alternative stable states in a saline activated sludge microbial community over 9 years.</title>
        <authorList>
            <person name="Wang Y."/>
            <person name="Ye J."/>
            <person name="Ju F."/>
            <person name="Liu L."/>
            <person name="Boyd J.A."/>
            <person name="Deng Y."/>
            <person name="Parks D.H."/>
            <person name="Jiang X."/>
            <person name="Yin X."/>
            <person name="Woodcroft B.J."/>
            <person name="Tyson G.W."/>
            <person name="Hugenholtz P."/>
            <person name="Polz M.F."/>
            <person name="Zhang T."/>
        </authorList>
    </citation>
    <scope>NUCLEOTIDE SEQUENCE</scope>
    <source>
        <strain evidence="4">HKST-UBA14</strain>
    </source>
</reference>
<feature type="domain" description="Periplasmic copper-binding protein NosD beta helix" evidence="3">
    <location>
        <begin position="579"/>
        <end position="662"/>
    </location>
</feature>
<evidence type="ECO:0000259" key="3">
    <source>
        <dbReference type="Pfam" id="PF05048"/>
    </source>
</evidence>
<evidence type="ECO:0000313" key="5">
    <source>
        <dbReference type="Proteomes" id="UP000783287"/>
    </source>
</evidence>
<comment type="caution">
    <text evidence="4">The sequence shown here is derived from an EMBL/GenBank/DDBJ whole genome shotgun (WGS) entry which is preliminary data.</text>
</comment>
<reference evidence="4" key="1">
    <citation type="submission" date="2020-04" db="EMBL/GenBank/DDBJ databases">
        <authorList>
            <person name="Zhang T."/>
        </authorList>
    </citation>
    <scope>NUCLEOTIDE SEQUENCE</scope>
    <source>
        <strain evidence="4">HKST-UBA14</strain>
    </source>
</reference>
<protein>
    <submittedName>
        <fullName evidence="4">Right-handed parallel beta-helix repeat-containing protein</fullName>
    </submittedName>
</protein>
<dbReference type="InterPro" id="IPR001434">
    <property type="entry name" value="OmcB-like_DUF11"/>
</dbReference>
<dbReference type="SUPFAM" id="SSF63825">
    <property type="entry name" value="YWTD domain"/>
    <property type="match status" value="1"/>
</dbReference>
<feature type="transmembrane region" description="Helical" evidence="1">
    <location>
        <begin position="1703"/>
        <end position="1724"/>
    </location>
</feature>
<dbReference type="SUPFAM" id="SSF51126">
    <property type="entry name" value="Pectin lyase-like"/>
    <property type="match status" value="1"/>
</dbReference>
<evidence type="ECO:0000259" key="2">
    <source>
        <dbReference type="Pfam" id="PF01345"/>
    </source>
</evidence>
<evidence type="ECO:0000313" key="4">
    <source>
        <dbReference type="EMBL" id="MCA9383311.1"/>
    </source>
</evidence>
<sequence>MLGADTQAIYSTDKPLVEFDEEIEYSALLYIHEIGSNNDANTSNNDIEFGYTAESFPSNGITYQLSPNKGIDWYYYNGDDWQATDGEWQTSNTIQEINLNLAKYNELESSSLMLRAYFHSDGNALVSLQELIVGREVSLVQEEVVTPDIDAEADVVATERFLDEYRPIILNASWFEGNKIIAGRIEIPAGIAIEESELEKFKVHIYYSNADSATKNELIGSVEIIQITGEVGNEYVFELQTPSQPGGYITAELEYVDGEFIHNSPLAEPVENSTFTVTQTGDQADPSLNGNCDVDFGTPGSQCTLRAAIQEANRLTDADNIHFNIPGAGVHTIQPASVLPEVRYSAYVDASTQPGASCNDLLSGQGHNLLIEINGSNAGTAAYGLGTYQQVTDVTIRGFIINGFVSGGGIKTGSTFFYQNPVGTVRYQCNFLGVDATGSYSVPNLNGMLDSGYPPHTILGGSNLGDGNLISGIAQEPIRIAPVYTSFAMYGNVVGLDATGTYAIPNNTNRVNGNVYLRGGGNMNIGGPGQYERNVISGNPLTGLYMRLNEGTLNTTQIIENNYIGVGVDGVTSIPNGYSGMFVYHSQNYNSHVIIRNNLVAEHERYGIEIRNIRNPIIEGNTVYDNPLSCIYVTNWVYNSIIRNNELHDCGYGIHFWRYNYGSLVGGTDPADGNNIYDSGIGIFLQEISVNGITMLGNTIDNDNQYGLPIEFNTSTPKVNDFQDPDGGTNNNQNNPELVAGYDWETLNIVGTFNSTPNRAFRIEFFSTSAPHPSGHGDAEGYIGYVDVLTDANGDFDFSLLPLDIGLVTIDPGQTYLSATATRCNTYNTGPVCTTFGDTSEMSNTVEIIEVTSAPDLAVFIDANSNTTNSPDTQTFVVQYENRGEDLAENVELEIVLPNGIGDPTEIIAENTNDGVGVTCAYDQGLKTITCTLSENMLGGDYGQITFVAPIDTGLTQGAILSVNTSISTASFDFNQSNNNDTTNIYVGESIDMAAYITSNRSVGSAGDYVTIKAKYVNNGYLSAAQVMNNLQIASALVNIQVSYPSTTNIGASIECAQNVNSGVHQCAKQLVTGLVPINTNELLALVGWGDTNELLTVDPENMNIESSVFITYNSNPVYYFGGMAYNPVDNQLYVLARITGGPGAPWDLAKLNPYTGELTLIGTQSQRMSTITFTSDGKLYSTTGPSNDNSNPDSLFEINLNTGTETLLTSLPSSNSGSTLIYDYDNNKIIRLHSYERYAEVLNATTFAIENTFQLEDPMNTYDPPTSGVYEGNGIFIVTFWDSEVARFDMTGTYSLVDHSPIYSMKGLAYPRNVIGVSSDGSFASGESMIIEISGNIANTVSSGNVLTSKAITETSSTDFYGANNIAVHNILIGSATNVYLDPIETEATFADGKVKYSLKYGNNGDIAASDSYIEIRHPDILDYESSRIVNGSNSISCNPAQTYLICSFGSSIAGYSADTLEVIFDAPTLDEGDIVKLPSEIFTSSDDYNSGDNYLEYILGISLPSRGGSGGNNPGKVQVAIPTPTATPDIVPPDREGVDRPEYDDRETIVSLPDTGTVTETKNNNLILALIIPALAATGTIIFAYPGVLAYSYYFILGIFKDKKFIGKIYNERDYERIAFVVVKLYNRNKLVDVTASNLDGQYKLKKVNSTKIVFSHPEYETYTDLINIKDKDSLMTTLHKVPNTKLTNIYKAREYVRANLGLINSIWFTVGLSISLMSVVYVYRNFHLAWLLLYILMLASINLPKKVKRLVITD</sequence>
<proteinExistence type="predicted"/>
<dbReference type="Gene3D" id="2.160.20.10">
    <property type="entry name" value="Single-stranded right-handed beta-helix, Pectin lyase-like"/>
    <property type="match status" value="1"/>
</dbReference>
<gene>
    <name evidence="4" type="ORF">KC909_03020</name>
</gene>